<proteinExistence type="predicted"/>
<gene>
    <name evidence="1" type="ORF">H9627_00930</name>
</gene>
<accession>A0A8I0HFC3</accession>
<keyword evidence="2" id="KW-1185">Reference proteome</keyword>
<dbReference type="AlphaFoldDB" id="A0A8I0HFC3"/>
<comment type="caution">
    <text evidence="1">The sequence shown here is derived from an EMBL/GenBank/DDBJ whole genome shotgun (WGS) entry which is preliminary data.</text>
</comment>
<evidence type="ECO:0000313" key="2">
    <source>
        <dbReference type="Proteomes" id="UP000650224"/>
    </source>
</evidence>
<dbReference type="RefSeq" id="WP_191732154.1">
    <property type="nucleotide sequence ID" value="NZ_JACSPR010000001.1"/>
</dbReference>
<organism evidence="1 2">
    <name type="scientific">Corynebacterium gallinarum</name>
    <dbReference type="NCBI Taxonomy" id="2762214"/>
    <lineage>
        <taxon>Bacteria</taxon>
        <taxon>Bacillati</taxon>
        <taxon>Actinomycetota</taxon>
        <taxon>Actinomycetes</taxon>
        <taxon>Mycobacteriales</taxon>
        <taxon>Corynebacteriaceae</taxon>
        <taxon>Corynebacterium</taxon>
    </lineage>
</organism>
<name>A0A8I0HFC3_9CORY</name>
<dbReference type="Proteomes" id="UP000650224">
    <property type="component" value="Unassembled WGS sequence"/>
</dbReference>
<evidence type="ECO:0000313" key="1">
    <source>
        <dbReference type="EMBL" id="MBD8028903.1"/>
    </source>
</evidence>
<sequence>MLATATTPVHPVIHSLPTAATIQPRLHHRAWRERVRFSNDGFCDSPASISLSRSLTMGLVAGDTTLSYRGLAELGLGIRQGWDLAADNLVRAARCPEGTCFYLRDAVHTGLIDAPPTTSDGGAGVTAVQVKVPGAPVTSWLAHPRTFTILHRHLQTRLGPELIYLAPLPDLLIACATPDPTGTGQEVAGLLTGGLAEARIPGEHYICATPLVYRLGFPAVVGGGGPGAGLGS</sequence>
<protein>
    <submittedName>
        <fullName evidence="1">Uncharacterized protein</fullName>
    </submittedName>
</protein>
<reference evidence="1 2" key="1">
    <citation type="submission" date="2020-08" db="EMBL/GenBank/DDBJ databases">
        <title>A Genomic Blueprint of the Chicken Gut Microbiome.</title>
        <authorList>
            <person name="Gilroy R."/>
            <person name="Ravi A."/>
            <person name="Getino M."/>
            <person name="Pursley I."/>
            <person name="Horton D.L."/>
            <person name="Alikhan N.-F."/>
            <person name="Baker D."/>
            <person name="Gharbi K."/>
            <person name="Hall N."/>
            <person name="Watson M."/>
            <person name="Adriaenssens E.M."/>
            <person name="Foster-Nyarko E."/>
            <person name="Jarju S."/>
            <person name="Secka A."/>
            <person name="Antonio M."/>
            <person name="Oren A."/>
            <person name="Chaudhuri R."/>
            <person name="La Ragione R.M."/>
            <person name="Hildebrand F."/>
            <person name="Pallen M.J."/>
        </authorList>
    </citation>
    <scope>NUCLEOTIDE SEQUENCE [LARGE SCALE GENOMIC DNA]</scope>
    <source>
        <strain evidence="1 2">Sa1YVA5</strain>
    </source>
</reference>
<dbReference type="EMBL" id="JACSPR010000001">
    <property type="protein sequence ID" value="MBD8028903.1"/>
    <property type="molecule type" value="Genomic_DNA"/>
</dbReference>